<dbReference type="KEGG" id="uli:ETAA1_21800"/>
<proteinExistence type="predicted"/>
<dbReference type="Pfam" id="PF08534">
    <property type="entry name" value="Redoxin"/>
    <property type="match status" value="1"/>
</dbReference>
<dbReference type="PROSITE" id="PS01265">
    <property type="entry name" value="TPX"/>
    <property type="match status" value="1"/>
</dbReference>
<dbReference type="InterPro" id="IPR018219">
    <property type="entry name" value="Tpx_CS"/>
</dbReference>
<evidence type="ECO:0000256" key="3">
    <source>
        <dbReference type="ARBA" id="ARBA00023002"/>
    </source>
</evidence>
<evidence type="ECO:0000256" key="4">
    <source>
        <dbReference type="ARBA" id="ARBA00023157"/>
    </source>
</evidence>
<evidence type="ECO:0000256" key="2">
    <source>
        <dbReference type="ARBA" id="ARBA00022862"/>
    </source>
</evidence>
<evidence type="ECO:0000256" key="5">
    <source>
        <dbReference type="ARBA" id="ARBA00023284"/>
    </source>
</evidence>
<accession>A0A517XRU7</accession>
<dbReference type="InterPro" id="IPR050455">
    <property type="entry name" value="Tpx_Peroxidase_subfamily"/>
</dbReference>
<dbReference type="PANTHER" id="PTHR43110">
    <property type="entry name" value="THIOL PEROXIDASE"/>
    <property type="match status" value="1"/>
</dbReference>
<dbReference type="SUPFAM" id="SSF52833">
    <property type="entry name" value="Thioredoxin-like"/>
    <property type="match status" value="1"/>
</dbReference>
<evidence type="ECO:0000256" key="1">
    <source>
        <dbReference type="ARBA" id="ARBA00022559"/>
    </source>
</evidence>
<reference evidence="7 8" key="1">
    <citation type="submission" date="2019-02" db="EMBL/GenBank/DDBJ databases">
        <title>Deep-cultivation of Planctomycetes and their phenomic and genomic characterization uncovers novel biology.</title>
        <authorList>
            <person name="Wiegand S."/>
            <person name="Jogler M."/>
            <person name="Boedeker C."/>
            <person name="Pinto D."/>
            <person name="Vollmers J."/>
            <person name="Rivas-Marin E."/>
            <person name="Kohn T."/>
            <person name="Peeters S.H."/>
            <person name="Heuer A."/>
            <person name="Rast P."/>
            <person name="Oberbeckmann S."/>
            <person name="Bunk B."/>
            <person name="Jeske O."/>
            <person name="Meyerdierks A."/>
            <person name="Storesund J.E."/>
            <person name="Kallscheuer N."/>
            <person name="Luecker S."/>
            <person name="Lage O.M."/>
            <person name="Pohl T."/>
            <person name="Merkel B.J."/>
            <person name="Hornburger P."/>
            <person name="Mueller R.-W."/>
            <person name="Bruemmer F."/>
            <person name="Labrenz M."/>
            <person name="Spormann A.M."/>
            <person name="Op den Camp H."/>
            <person name="Overmann J."/>
            <person name="Amann R."/>
            <person name="Jetten M.S.M."/>
            <person name="Mascher T."/>
            <person name="Medema M.H."/>
            <person name="Devos D.P."/>
            <person name="Kaster A.-K."/>
            <person name="Ovreas L."/>
            <person name="Rohde M."/>
            <person name="Galperin M.Y."/>
            <person name="Jogler C."/>
        </authorList>
    </citation>
    <scope>NUCLEOTIDE SEQUENCE [LARGE SCALE GENOMIC DNA]</scope>
    <source>
        <strain evidence="7 8">ETA_A1</strain>
    </source>
</reference>
<gene>
    <name evidence="7" type="primary">tpx</name>
    <name evidence="7" type="ORF">ETAA1_21800</name>
</gene>
<dbReference type="Proteomes" id="UP000319576">
    <property type="component" value="Chromosome"/>
</dbReference>
<dbReference type="AlphaFoldDB" id="A0A517XRU7"/>
<dbReference type="InterPro" id="IPR002065">
    <property type="entry name" value="TPX"/>
</dbReference>
<keyword evidence="4" id="KW-1015">Disulfide bond</keyword>
<dbReference type="InterPro" id="IPR036249">
    <property type="entry name" value="Thioredoxin-like_sf"/>
</dbReference>
<organism evidence="7 8">
    <name type="scientific">Urbifossiella limnaea</name>
    <dbReference type="NCBI Taxonomy" id="2528023"/>
    <lineage>
        <taxon>Bacteria</taxon>
        <taxon>Pseudomonadati</taxon>
        <taxon>Planctomycetota</taxon>
        <taxon>Planctomycetia</taxon>
        <taxon>Gemmatales</taxon>
        <taxon>Gemmataceae</taxon>
        <taxon>Urbifossiella</taxon>
    </lineage>
</organism>
<feature type="domain" description="Thioredoxin" evidence="6">
    <location>
        <begin position="23"/>
        <end position="173"/>
    </location>
</feature>
<dbReference type="InterPro" id="IPR013740">
    <property type="entry name" value="Redoxin"/>
</dbReference>
<keyword evidence="2" id="KW-0049">Antioxidant</keyword>
<evidence type="ECO:0000313" key="8">
    <source>
        <dbReference type="Proteomes" id="UP000319576"/>
    </source>
</evidence>
<sequence>MSTKREGAVTFKGGPVTLVGPEVKVGSKAPDFKCLNVLSPVTLADTPAKARLFSVVPSLDTPVCSMQTKKFEDALKGLGDSVAVYTVSLDLPFAQKRFCGAEGVTSMTTLSDVHNHSFGENWGVLIEGLPLPLLARSVFVVDKSGTVTHAEYVKEVTSEPNYETAVAALKAAV</sequence>
<dbReference type="GO" id="GO:0008379">
    <property type="term" value="F:thioredoxin peroxidase activity"/>
    <property type="evidence" value="ECO:0007669"/>
    <property type="project" value="InterPro"/>
</dbReference>
<keyword evidence="8" id="KW-1185">Reference proteome</keyword>
<keyword evidence="3 7" id="KW-0560">Oxidoreductase</keyword>
<dbReference type="PANTHER" id="PTHR43110:SF1">
    <property type="entry name" value="THIOL PEROXIDASE"/>
    <property type="match status" value="1"/>
</dbReference>
<protein>
    <submittedName>
        <fullName evidence="7">Putative thiol peroxidase</fullName>
        <ecNumber evidence="7">1.11.1.-</ecNumber>
    </submittedName>
</protein>
<dbReference type="OrthoDB" id="9781543at2"/>
<keyword evidence="1 7" id="KW-0575">Peroxidase</keyword>
<dbReference type="NCBIfam" id="NF001808">
    <property type="entry name" value="PRK00522.1"/>
    <property type="match status" value="1"/>
</dbReference>
<name>A0A517XRU7_9BACT</name>
<dbReference type="PROSITE" id="PS51352">
    <property type="entry name" value="THIOREDOXIN_2"/>
    <property type="match status" value="1"/>
</dbReference>
<keyword evidence="5" id="KW-0676">Redox-active center</keyword>
<dbReference type="EC" id="1.11.1.-" evidence="7"/>
<dbReference type="Gene3D" id="3.40.30.10">
    <property type="entry name" value="Glutaredoxin"/>
    <property type="match status" value="1"/>
</dbReference>
<dbReference type="CDD" id="cd03014">
    <property type="entry name" value="PRX_Atyp2cys"/>
    <property type="match status" value="1"/>
</dbReference>
<evidence type="ECO:0000259" key="6">
    <source>
        <dbReference type="PROSITE" id="PS51352"/>
    </source>
</evidence>
<dbReference type="RefSeq" id="WP_145237429.1">
    <property type="nucleotide sequence ID" value="NZ_CP036273.1"/>
</dbReference>
<dbReference type="EMBL" id="CP036273">
    <property type="protein sequence ID" value="QDU20235.1"/>
    <property type="molecule type" value="Genomic_DNA"/>
</dbReference>
<dbReference type="InterPro" id="IPR013766">
    <property type="entry name" value="Thioredoxin_domain"/>
</dbReference>
<evidence type="ECO:0000313" key="7">
    <source>
        <dbReference type="EMBL" id="QDU20235.1"/>
    </source>
</evidence>